<gene>
    <name evidence="1" type="ORF">M5S13_10915</name>
</gene>
<dbReference type="EMBL" id="JAMDKF010000031">
    <property type="protein sequence ID" value="MEE6042379.1"/>
    <property type="molecule type" value="Genomic_DNA"/>
</dbReference>
<accession>A0ABU7QKG3</accession>
<evidence type="ECO:0000313" key="1">
    <source>
        <dbReference type="EMBL" id="MEE6042379.1"/>
    </source>
</evidence>
<evidence type="ECO:0000313" key="2">
    <source>
        <dbReference type="Proteomes" id="UP001347884"/>
    </source>
</evidence>
<keyword evidence="2" id="KW-1185">Reference proteome</keyword>
<dbReference type="RefSeq" id="WP_165816446.1">
    <property type="nucleotide sequence ID" value="NZ_CP081939.1"/>
</dbReference>
<name>A0ABU7QKG3_AVIPA</name>
<proteinExistence type="predicted"/>
<protein>
    <submittedName>
        <fullName evidence="1">Uncharacterized protein</fullName>
    </submittedName>
</protein>
<organism evidence="1 2">
    <name type="scientific">Avibacterium paragallinarum</name>
    <name type="common">Haemophilus gallinarum</name>
    <dbReference type="NCBI Taxonomy" id="728"/>
    <lineage>
        <taxon>Bacteria</taxon>
        <taxon>Pseudomonadati</taxon>
        <taxon>Pseudomonadota</taxon>
        <taxon>Gammaproteobacteria</taxon>
        <taxon>Pasteurellales</taxon>
        <taxon>Pasteurellaceae</taxon>
        <taxon>Avibacterium</taxon>
    </lineage>
</organism>
<sequence>MRSFILVSFFILAMYLATLADVVYWRLRTTNIGEIDNEKFNVLRKVAVGGEHSS</sequence>
<comment type="caution">
    <text evidence="1">The sequence shown here is derived from an EMBL/GenBank/DDBJ whole genome shotgun (WGS) entry which is preliminary data.</text>
</comment>
<reference evidence="1 2" key="1">
    <citation type="journal article" date="2022" name="Front. Microbiol.">
        <title>Commensal bacteria contribute to the growth of multidrug-resistant Avibacterium paragallinarum in chickens.</title>
        <authorList>
            <person name="Zhu J."/>
            <person name="Chen Y."/>
            <person name="Wu Y."/>
            <person name="Wang Y."/>
            <person name="Zhu K."/>
        </authorList>
    </citation>
    <scope>NUCLEOTIDE SEQUENCE [LARGE SCALE GENOMIC DNA]</scope>
    <source>
        <strain evidence="1 2">AV25</strain>
    </source>
</reference>
<dbReference type="Proteomes" id="UP001347884">
    <property type="component" value="Unassembled WGS sequence"/>
</dbReference>